<dbReference type="EMBL" id="JAFMNU010000040">
    <property type="protein sequence ID" value="MBO0624391.1"/>
    <property type="molecule type" value="Genomic_DNA"/>
</dbReference>
<evidence type="ECO:0000313" key="6">
    <source>
        <dbReference type="Proteomes" id="UP000664299"/>
    </source>
</evidence>
<name>A0ABS3IVJ7_9BIFI</name>
<dbReference type="InterPro" id="IPR015854">
    <property type="entry name" value="ABC_transpr_LolD-like"/>
</dbReference>
<dbReference type="Proteomes" id="UP000664299">
    <property type="component" value="Unassembled WGS sequence"/>
</dbReference>
<reference evidence="5" key="1">
    <citation type="submission" date="2021-03" db="EMBL/GenBank/DDBJ databases">
        <title>Genome sequence of Bifidobacterium asteroides strain wkB204 isolated from a honey bee gut.</title>
        <authorList>
            <person name="Motta E.V.S."/>
            <person name="Kwong W.K."/>
            <person name="Moran N.A."/>
        </authorList>
    </citation>
    <scope>NUCLEOTIDE SEQUENCE</scope>
    <source>
        <strain evidence="5">WkB204</strain>
    </source>
</reference>
<evidence type="ECO:0000256" key="2">
    <source>
        <dbReference type="ARBA" id="ARBA00022840"/>
    </source>
</evidence>
<sequence>METRHGGRDARIRLKTAHDGDPDANDKVLQAESVCYDYSDGGRRRRRLPGRLHDRNGSAPQIGPVDIVLQSGRITALIGPSGCGKSTVLKLLAGILTPSRGEVWYGHRNIAQQPGFRRARLRRTEFAFIFQDYMLVDSLTVAENIILPQSLNGSAADNHAVSRALSCVDLPIGVMGRKVGELSGGQQQRVAIARAMIMDAHVLFADEPTGNLDPRAREDTLDAIQAAMSAGLKASLLVTHDARVASRADRILYMRDGRICGSYHHMDQEDIERLLLSGSEQKEPLRSIQV</sequence>
<keyword evidence="1" id="KW-0547">Nucleotide-binding</keyword>
<dbReference type="Pfam" id="PF00005">
    <property type="entry name" value="ABC_tran"/>
    <property type="match status" value="1"/>
</dbReference>
<proteinExistence type="predicted"/>
<dbReference type="RefSeq" id="WP_211120807.1">
    <property type="nucleotide sequence ID" value="NZ_JAFMNU020000005.1"/>
</dbReference>
<dbReference type="GO" id="GO:0005524">
    <property type="term" value="F:ATP binding"/>
    <property type="evidence" value="ECO:0007669"/>
    <property type="project" value="UniProtKB-KW"/>
</dbReference>
<dbReference type="PROSITE" id="PS00211">
    <property type="entry name" value="ABC_TRANSPORTER_1"/>
    <property type="match status" value="1"/>
</dbReference>
<dbReference type="InterPro" id="IPR027417">
    <property type="entry name" value="P-loop_NTPase"/>
</dbReference>
<dbReference type="PROSITE" id="PS50893">
    <property type="entry name" value="ABC_TRANSPORTER_2"/>
    <property type="match status" value="1"/>
</dbReference>
<keyword evidence="2 5" id="KW-0067">ATP-binding</keyword>
<dbReference type="InterPro" id="IPR017871">
    <property type="entry name" value="ABC_transporter-like_CS"/>
</dbReference>
<evidence type="ECO:0000259" key="4">
    <source>
        <dbReference type="PROSITE" id="PS50893"/>
    </source>
</evidence>
<protein>
    <submittedName>
        <fullName evidence="5">ABC transporter ATP-binding protein</fullName>
    </submittedName>
</protein>
<comment type="caution">
    <text evidence="5">The sequence shown here is derived from an EMBL/GenBank/DDBJ whole genome shotgun (WGS) entry which is preliminary data.</text>
</comment>
<feature type="domain" description="ABC transporter" evidence="4">
    <location>
        <begin position="29"/>
        <end position="281"/>
    </location>
</feature>
<dbReference type="Gene3D" id="3.40.50.300">
    <property type="entry name" value="P-loop containing nucleotide triphosphate hydrolases"/>
    <property type="match status" value="1"/>
</dbReference>
<accession>A0ABS3IVJ7</accession>
<gene>
    <name evidence="5" type="ORF">J1F30_08515</name>
</gene>
<dbReference type="InterPro" id="IPR003439">
    <property type="entry name" value="ABC_transporter-like_ATP-bd"/>
</dbReference>
<evidence type="ECO:0000256" key="3">
    <source>
        <dbReference type="SAM" id="MobiDB-lite"/>
    </source>
</evidence>
<evidence type="ECO:0000313" key="5">
    <source>
        <dbReference type="EMBL" id="MBO0624391.1"/>
    </source>
</evidence>
<organism evidence="5 6">
    <name type="scientific">Bifidobacterium asteroides</name>
    <dbReference type="NCBI Taxonomy" id="1684"/>
    <lineage>
        <taxon>Bacteria</taxon>
        <taxon>Bacillati</taxon>
        <taxon>Actinomycetota</taxon>
        <taxon>Actinomycetes</taxon>
        <taxon>Bifidobacteriales</taxon>
        <taxon>Bifidobacteriaceae</taxon>
        <taxon>Bifidobacterium</taxon>
    </lineage>
</organism>
<keyword evidence="6" id="KW-1185">Reference proteome</keyword>
<dbReference type="InterPro" id="IPR003593">
    <property type="entry name" value="AAA+_ATPase"/>
</dbReference>
<feature type="region of interest" description="Disordered" evidence="3">
    <location>
        <begin position="1"/>
        <end position="25"/>
    </location>
</feature>
<dbReference type="SMART" id="SM00382">
    <property type="entry name" value="AAA"/>
    <property type="match status" value="1"/>
</dbReference>
<dbReference type="SUPFAM" id="SSF52540">
    <property type="entry name" value="P-loop containing nucleoside triphosphate hydrolases"/>
    <property type="match status" value="1"/>
</dbReference>
<evidence type="ECO:0000256" key="1">
    <source>
        <dbReference type="ARBA" id="ARBA00022741"/>
    </source>
</evidence>
<dbReference type="PANTHER" id="PTHR24220">
    <property type="entry name" value="IMPORT ATP-BINDING PROTEIN"/>
    <property type="match status" value="1"/>
</dbReference>